<dbReference type="InParanoid" id="A0A251V7R0"/>
<organism evidence="2 3">
    <name type="scientific">Helianthus annuus</name>
    <name type="common">Common sunflower</name>
    <dbReference type="NCBI Taxonomy" id="4232"/>
    <lineage>
        <taxon>Eukaryota</taxon>
        <taxon>Viridiplantae</taxon>
        <taxon>Streptophyta</taxon>
        <taxon>Embryophyta</taxon>
        <taxon>Tracheophyta</taxon>
        <taxon>Spermatophyta</taxon>
        <taxon>Magnoliopsida</taxon>
        <taxon>eudicotyledons</taxon>
        <taxon>Gunneridae</taxon>
        <taxon>Pentapetalae</taxon>
        <taxon>asterids</taxon>
        <taxon>campanulids</taxon>
        <taxon>Asterales</taxon>
        <taxon>Asteraceae</taxon>
        <taxon>Asteroideae</taxon>
        <taxon>Heliantheae alliance</taxon>
        <taxon>Heliantheae</taxon>
        <taxon>Helianthus</taxon>
    </lineage>
</organism>
<keyword evidence="3" id="KW-1185">Reference proteome</keyword>
<gene>
    <name evidence="2" type="ORF">HannXRQ_Chr03g0077931</name>
</gene>
<feature type="region of interest" description="Disordered" evidence="1">
    <location>
        <begin position="1"/>
        <end position="51"/>
    </location>
</feature>
<accession>A0A251V7R0</accession>
<evidence type="ECO:0000313" key="3">
    <source>
        <dbReference type="Proteomes" id="UP000215914"/>
    </source>
</evidence>
<dbReference type="Proteomes" id="UP000215914">
    <property type="component" value="Chromosome 3"/>
</dbReference>
<dbReference type="AlphaFoldDB" id="A0A251V7R0"/>
<evidence type="ECO:0000313" key="2">
    <source>
        <dbReference type="EMBL" id="OTG31640.1"/>
    </source>
</evidence>
<reference evidence="3" key="1">
    <citation type="journal article" date="2017" name="Nature">
        <title>The sunflower genome provides insights into oil metabolism, flowering and Asterid evolution.</title>
        <authorList>
            <person name="Badouin H."/>
            <person name="Gouzy J."/>
            <person name="Grassa C.J."/>
            <person name="Murat F."/>
            <person name="Staton S.E."/>
            <person name="Cottret L."/>
            <person name="Lelandais-Briere C."/>
            <person name="Owens G.L."/>
            <person name="Carrere S."/>
            <person name="Mayjonade B."/>
            <person name="Legrand L."/>
            <person name="Gill N."/>
            <person name="Kane N.C."/>
            <person name="Bowers J.E."/>
            <person name="Hubner S."/>
            <person name="Bellec A."/>
            <person name="Berard A."/>
            <person name="Berges H."/>
            <person name="Blanchet N."/>
            <person name="Boniface M.C."/>
            <person name="Brunel D."/>
            <person name="Catrice O."/>
            <person name="Chaidir N."/>
            <person name="Claudel C."/>
            <person name="Donnadieu C."/>
            <person name="Faraut T."/>
            <person name="Fievet G."/>
            <person name="Helmstetter N."/>
            <person name="King M."/>
            <person name="Knapp S.J."/>
            <person name="Lai Z."/>
            <person name="Le Paslier M.C."/>
            <person name="Lippi Y."/>
            <person name="Lorenzon L."/>
            <person name="Mandel J.R."/>
            <person name="Marage G."/>
            <person name="Marchand G."/>
            <person name="Marquand E."/>
            <person name="Bret-Mestries E."/>
            <person name="Morien E."/>
            <person name="Nambeesan S."/>
            <person name="Nguyen T."/>
            <person name="Pegot-Espagnet P."/>
            <person name="Pouilly N."/>
            <person name="Raftis F."/>
            <person name="Sallet E."/>
            <person name="Schiex T."/>
            <person name="Thomas J."/>
            <person name="Vandecasteele C."/>
            <person name="Vares D."/>
            <person name="Vear F."/>
            <person name="Vautrin S."/>
            <person name="Crespi M."/>
            <person name="Mangin B."/>
            <person name="Burke J.M."/>
            <person name="Salse J."/>
            <person name="Munos S."/>
            <person name="Vincourt P."/>
            <person name="Rieseberg L.H."/>
            <person name="Langlade N.B."/>
        </authorList>
    </citation>
    <scope>NUCLEOTIDE SEQUENCE [LARGE SCALE GENOMIC DNA]</scope>
    <source>
        <strain evidence="3">cv. SF193</strain>
    </source>
</reference>
<dbReference type="EMBL" id="CM007892">
    <property type="protein sequence ID" value="OTG31640.1"/>
    <property type="molecule type" value="Genomic_DNA"/>
</dbReference>
<proteinExistence type="predicted"/>
<protein>
    <submittedName>
        <fullName evidence="2">Uncharacterized protein</fullName>
    </submittedName>
</protein>
<feature type="compositionally biased region" description="Basic and acidic residues" evidence="1">
    <location>
        <begin position="39"/>
        <end position="51"/>
    </location>
</feature>
<name>A0A251V7R0_HELAN</name>
<sequence>MFAPTFKPRNLHGKEPALHPTMPAISVTSLRDGPTPNKLDLERLILRPEQR</sequence>
<evidence type="ECO:0000256" key="1">
    <source>
        <dbReference type="SAM" id="MobiDB-lite"/>
    </source>
</evidence>